<gene>
    <name evidence="1" type="ORF">J2X09_001070</name>
</gene>
<accession>A0ABU1V7N1</accession>
<keyword evidence="2" id="KW-1185">Reference proteome</keyword>
<sequence>MSLPPVTLQAARRRTGLRPGVPSPCISVCEMDEARGRCKGCFRTLEEIGAWSRASDADKLLIWQQIEARQLTP</sequence>
<name>A0ABU1V7N1_9BURK</name>
<protein>
    <submittedName>
        <fullName evidence="1">Fe-S protein YdhL (DUF1289 family)</fullName>
    </submittedName>
</protein>
<reference evidence="1 2" key="1">
    <citation type="submission" date="2023-07" db="EMBL/GenBank/DDBJ databases">
        <title>Sorghum-associated microbial communities from plants grown in Nebraska, USA.</title>
        <authorList>
            <person name="Schachtman D."/>
        </authorList>
    </citation>
    <scope>NUCLEOTIDE SEQUENCE [LARGE SCALE GENOMIC DNA]</scope>
    <source>
        <strain evidence="1 2">BE240</strain>
    </source>
</reference>
<evidence type="ECO:0000313" key="1">
    <source>
        <dbReference type="EMBL" id="MDR7093338.1"/>
    </source>
</evidence>
<dbReference type="RefSeq" id="WP_204732793.1">
    <property type="nucleotide sequence ID" value="NZ_JAVDWE010000002.1"/>
</dbReference>
<comment type="caution">
    <text evidence="1">The sequence shown here is derived from an EMBL/GenBank/DDBJ whole genome shotgun (WGS) entry which is preliminary data.</text>
</comment>
<dbReference type="Proteomes" id="UP001265550">
    <property type="component" value="Unassembled WGS sequence"/>
</dbReference>
<dbReference type="PANTHER" id="PTHR35175">
    <property type="entry name" value="DUF1289 DOMAIN-CONTAINING PROTEIN"/>
    <property type="match status" value="1"/>
</dbReference>
<dbReference type="EMBL" id="JAVDWE010000002">
    <property type="protein sequence ID" value="MDR7093338.1"/>
    <property type="molecule type" value="Genomic_DNA"/>
</dbReference>
<organism evidence="1 2">
    <name type="scientific">Hydrogenophaga laconesensis</name>
    <dbReference type="NCBI Taxonomy" id="1805971"/>
    <lineage>
        <taxon>Bacteria</taxon>
        <taxon>Pseudomonadati</taxon>
        <taxon>Pseudomonadota</taxon>
        <taxon>Betaproteobacteria</taxon>
        <taxon>Burkholderiales</taxon>
        <taxon>Comamonadaceae</taxon>
        <taxon>Hydrogenophaga</taxon>
    </lineage>
</organism>
<dbReference type="Pfam" id="PF06945">
    <property type="entry name" value="DUF1289"/>
    <property type="match status" value="1"/>
</dbReference>
<dbReference type="PANTHER" id="PTHR35175:SF2">
    <property type="entry name" value="DUF1289 DOMAIN-CONTAINING PROTEIN"/>
    <property type="match status" value="1"/>
</dbReference>
<evidence type="ECO:0000313" key="2">
    <source>
        <dbReference type="Proteomes" id="UP001265550"/>
    </source>
</evidence>
<dbReference type="InterPro" id="IPR010710">
    <property type="entry name" value="DUF1289"/>
</dbReference>
<proteinExistence type="predicted"/>